<accession>A0A1T4KHR9</accession>
<dbReference type="InterPro" id="IPR003731">
    <property type="entry name" value="Di-Nase_FeMo-co_biosynth"/>
</dbReference>
<dbReference type="OrthoDB" id="280278at2"/>
<dbReference type="RefSeq" id="WP_078786070.1">
    <property type="nucleotide sequence ID" value="NZ_CACZYW010000003.1"/>
</dbReference>
<protein>
    <submittedName>
        <fullName evidence="2">Predicted Fe-Mo cluster-binding protein, NifX family</fullName>
    </submittedName>
</protein>
<dbReference type="CDD" id="cd00562">
    <property type="entry name" value="NifX_NifB"/>
    <property type="match status" value="1"/>
</dbReference>
<reference evidence="2 3" key="1">
    <citation type="submission" date="2017-02" db="EMBL/GenBank/DDBJ databases">
        <authorList>
            <person name="Peterson S.W."/>
        </authorList>
    </citation>
    <scope>NUCLEOTIDE SEQUENCE [LARGE SCALE GENOMIC DNA]</scope>
    <source>
        <strain evidence="2 3">ATCC 17233</strain>
    </source>
</reference>
<dbReference type="EMBL" id="FUXA01000004">
    <property type="protein sequence ID" value="SJZ41970.1"/>
    <property type="molecule type" value="Genomic_DNA"/>
</dbReference>
<evidence type="ECO:0000313" key="3">
    <source>
        <dbReference type="Proteomes" id="UP000189857"/>
    </source>
</evidence>
<dbReference type="Pfam" id="PF02579">
    <property type="entry name" value="Nitro_FeMo-Co"/>
    <property type="match status" value="1"/>
</dbReference>
<proteinExistence type="predicted"/>
<dbReference type="InterPro" id="IPR036105">
    <property type="entry name" value="DiNase_FeMo-co_biosyn_sf"/>
</dbReference>
<evidence type="ECO:0000313" key="2">
    <source>
        <dbReference type="EMBL" id="SJZ41970.1"/>
    </source>
</evidence>
<dbReference type="PANTHER" id="PTHR33937">
    <property type="entry name" value="IRON-MOLYBDENUM PROTEIN-RELATED-RELATED"/>
    <property type="match status" value="1"/>
</dbReference>
<dbReference type="InterPro" id="IPR051840">
    <property type="entry name" value="NifX/NifY_domain"/>
</dbReference>
<organism evidence="2 3">
    <name type="scientific">Eubacterium ruminantium</name>
    <dbReference type="NCBI Taxonomy" id="42322"/>
    <lineage>
        <taxon>Bacteria</taxon>
        <taxon>Bacillati</taxon>
        <taxon>Bacillota</taxon>
        <taxon>Clostridia</taxon>
        <taxon>Eubacteriales</taxon>
        <taxon>Eubacteriaceae</taxon>
        <taxon>Eubacterium</taxon>
    </lineage>
</organism>
<gene>
    <name evidence="2" type="ORF">SAMN02745110_00388</name>
</gene>
<dbReference type="Gene3D" id="3.30.420.130">
    <property type="entry name" value="Dinitrogenase iron-molybdenum cofactor biosynthesis domain"/>
    <property type="match status" value="1"/>
</dbReference>
<sequence length="116" mass="13100">MDKVSIAVASGDGKVVNVHFGKARKFYIYELEDDKFTFKELREYPPACSGEGHDDDKLRENLKNISDCDYLVIAKIGDRAAALAENEGIVPYEIPGDIEESLEQLNKFLKVKELFN</sequence>
<feature type="domain" description="Dinitrogenase iron-molybdenum cofactor biosynthesis" evidence="1">
    <location>
        <begin position="12"/>
        <end position="106"/>
    </location>
</feature>
<evidence type="ECO:0000259" key="1">
    <source>
        <dbReference type="Pfam" id="PF02579"/>
    </source>
</evidence>
<name>A0A1T4KHR9_9FIRM</name>
<dbReference type="AlphaFoldDB" id="A0A1T4KHR9"/>
<dbReference type="Proteomes" id="UP000189857">
    <property type="component" value="Unassembled WGS sequence"/>
</dbReference>
<dbReference type="PANTHER" id="PTHR33937:SF2">
    <property type="entry name" value="DINITROGENASE IRON-MOLYBDENUM COFACTOR BIOSYNTHESIS DOMAIN-CONTAINING PROTEIN"/>
    <property type="match status" value="1"/>
</dbReference>
<keyword evidence="3" id="KW-1185">Reference proteome</keyword>
<dbReference type="SUPFAM" id="SSF53146">
    <property type="entry name" value="Nitrogenase accessory factor-like"/>
    <property type="match status" value="1"/>
</dbReference>